<dbReference type="SUPFAM" id="SSF47413">
    <property type="entry name" value="lambda repressor-like DNA-binding domains"/>
    <property type="match status" value="1"/>
</dbReference>
<dbReference type="PROSITE" id="PS50943">
    <property type="entry name" value="HTH_CROC1"/>
    <property type="match status" value="1"/>
</dbReference>
<accession>A0ABW2BJN4</accession>
<evidence type="ECO:0000313" key="3">
    <source>
        <dbReference type="Proteomes" id="UP001596292"/>
    </source>
</evidence>
<dbReference type="Pfam" id="PF01381">
    <property type="entry name" value="HTH_3"/>
    <property type="match status" value="1"/>
</dbReference>
<protein>
    <submittedName>
        <fullName evidence="2">Helix-turn-helix domain-containing protein</fullName>
    </submittedName>
</protein>
<evidence type="ECO:0000313" key="2">
    <source>
        <dbReference type="EMBL" id="MFC6790618.1"/>
    </source>
</evidence>
<dbReference type="CDD" id="cd06529">
    <property type="entry name" value="S24_LexA-like"/>
    <property type="match status" value="1"/>
</dbReference>
<dbReference type="CDD" id="cd00093">
    <property type="entry name" value="HTH_XRE"/>
    <property type="match status" value="1"/>
</dbReference>
<dbReference type="InterPro" id="IPR036286">
    <property type="entry name" value="LexA/Signal_pep-like_sf"/>
</dbReference>
<dbReference type="InterPro" id="IPR039418">
    <property type="entry name" value="LexA-like"/>
</dbReference>
<comment type="caution">
    <text evidence="2">The sequence shown here is derived from an EMBL/GenBank/DDBJ whole genome shotgun (WGS) entry which is preliminary data.</text>
</comment>
<dbReference type="Gene3D" id="1.10.260.40">
    <property type="entry name" value="lambda repressor-like DNA-binding domains"/>
    <property type="match status" value="1"/>
</dbReference>
<keyword evidence="3" id="KW-1185">Reference proteome</keyword>
<dbReference type="Gene3D" id="2.10.109.10">
    <property type="entry name" value="Umud Fragment, subunit A"/>
    <property type="match status" value="1"/>
</dbReference>
<evidence type="ECO:0000259" key="1">
    <source>
        <dbReference type="PROSITE" id="PS50943"/>
    </source>
</evidence>
<name>A0ABW2BJN4_9HYPH</name>
<gene>
    <name evidence="2" type="ORF">ACFQE0_13975</name>
</gene>
<dbReference type="SUPFAM" id="SSF51306">
    <property type="entry name" value="LexA/Signal peptidase"/>
    <property type="match status" value="1"/>
</dbReference>
<dbReference type="EMBL" id="JBHSWN010000001">
    <property type="protein sequence ID" value="MFC6790618.1"/>
    <property type="molecule type" value="Genomic_DNA"/>
</dbReference>
<sequence length="255" mass="27849">MTNPLASLITQKRTARRWSKARLAKELGISASAVSQWESGETFPAPPRVMDLALVLGLDLTTGEVISELVKRGIVLAGAKGVVDHPDSVKNEEVEPSGNLPFGGVKPAYDAPAFTYVRGLARDVPVYGIAVGGNDGDFHFNGTQIDRAIRPNGLADAKDIFALYVVNDSMYPAWREGALFYVNPHRAPAIGDDVVVEVISAKEGEPHAAFLKRLKKRTSEKVIVEQFNPPKEIEFDRASVRLYRVIPWEEALGLS</sequence>
<dbReference type="Pfam" id="PF00717">
    <property type="entry name" value="Peptidase_S24"/>
    <property type="match status" value="1"/>
</dbReference>
<proteinExistence type="predicted"/>
<organism evidence="2 3">
    <name type="scientific">Methylobacterium komagatae</name>
    <dbReference type="NCBI Taxonomy" id="374425"/>
    <lineage>
        <taxon>Bacteria</taxon>
        <taxon>Pseudomonadati</taxon>
        <taxon>Pseudomonadota</taxon>
        <taxon>Alphaproteobacteria</taxon>
        <taxon>Hyphomicrobiales</taxon>
        <taxon>Methylobacteriaceae</taxon>
        <taxon>Methylobacterium</taxon>
    </lineage>
</organism>
<dbReference type="SMART" id="SM00530">
    <property type="entry name" value="HTH_XRE"/>
    <property type="match status" value="1"/>
</dbReference>
<reference evidence="3" key="1">
    <citation type="journal article" date="2019" name="Int. J. Syst. Evol. Microbiol.">
        <title>The Global Catalogue of Microorganisms (GCM) 10K type strain sequencing project: providing services to taxonomists for standard genome sequencing and annotation.</title>
        <authorList>
            <consortium name="The Broad Institute Genomics Platform"/>
            <consortium name="The Broad Institute Genome Sequencing Center for Infectious Disease"/>
            <person name="Wu L."/>
            <person name="Ma J."/>
        </authorList>
    </citation>
    <scope>NUCLEOTIDE SEQUENCE [LARGE SCALE GENOMIC DNA]</scope>
    <source>
        <strain evidence="3">CCUG 48316</strain>
    </source>
</reference>
<dbReference type="InterPro" id="IPR001387">
    <property type="entry name" value="Cro/C1-type_HTH"/>
</dbReference>
<dbReference type="RefSeq" id="WP_378970611.1">
    <property type="nucleotide sequence ID" value="NZ_JBHSWN010000001.1"/>
</dbReference>
<dbReference type="InterPro" id="IPR010982">
    <property type="entry name" value="Lambda_DNA-bd_dom_sf"/>
</dbReference>
<dbReference type="InterPro" id="IPR015927">
    <property type="entry name" value="Peptidase_S24_S26A/B/C"/>
</dbReference>
<feature type="domain" description="HTH cro/C1-type" evidence="1">
    <location>
        <begin position="9"/>
        <end position="65"/>
    </location>
</feature>
<dbReference type="Proteomes" id="UP001596292">
    <property type="component" value="Unassembled WGS sequence"/>
</dbReference>